<reference evidence="1" key="1">
    <citation type="journal article" date="2020" name="mSystems">
        <title>Genome- and Community-Level Interaction Insights into Carbon Utilization and Element Cycling Functions of Hydrothermarchaeota in Hydrothermal Sediment.</title>
        <authorList>
            <person name="Zhou Z."/>
            <person name="Liu Y."/>
            <person name="Xu W."/>
            <person name="Pan J."/>
            <person name="Luo Z.H."/>
            <person name="Li M."/>
        </authorList>
    </citation>
    <scope>NUCLEOTIDE SEQUENCE [LARGE SCALE GENOMIC DNA]</scope>
    <source>
        <strain evidence="1">SpSt-1182</strain>
    </source>
</reference>
<gene>
    <name evidence="1" type="ORF">ENN51_01700</name>
</gene>
<organism evidence="1">
    <name type="scientific">candidate division WOR-3 bacterium</name>
    <dbReference type="NCBI Taxonomy" id="2052148"/>
    <lineage>
        <taxon>Bacteria</taxon>
        <taxon>Bacteria division WOR-3</taxon>
    </lineage>
</organism>
<accession>A0A7V0XET3</accession>
<evidence type="ECO:0000313" key="1">
    <source>
        <dbReference type="EMBL" id="HDQ98991.1"/>
    </source>
</evidence>
<protein>
    <submittedName>
        <fullName evidence="1">ABC transporter substrate-binding protein</fullName>
    </submittedName>
</protein>
<dbReference type="Gene3D" id="3.40.190.10">
    <property type="entry name" value="Periplasmic binding protein-like II"/>
    <property type="match status" value="1"/>
</dbReference>
<dbReference type="AlphaFoldDB" id="A0A7V0XET3"/>
<dbReference type="PROSITE" id="PS51257">
    <property type="entry name" value="PROKAR_LIPOPROTEIN"/>
    <property type="match status" value="1"/>
</dbReference>
<dbReference type="Proteomes" id="UP000885672">
    <property type="component" value="Unassembled WGS sequence"/>
</dbReference>
<dbReference type="Pfam" id="PF13379">
    <property type="entry name" value="NMT1_2"/>
    <property type="match status" value="1"/>
</dbReference>
<name>A0A7V0XET3_UNCW3</name>
<dbReference type="SUPFAM" id="SSF53850">
    <property type="entry name" value="Periplasmic binding protein-like II"/>
    <property type="match status" value="1"/>
</dbReference>
<sequence length="377" mass="40560">MRSLVTLLGLAALVLVIGCGGQSEVPVLRVGHVGHDHHSALYVAGNAGEEFKELYGIWLKEIRPRELYELYDGTKRVAEVELYKAGGGSEMPTMMSQGAFDIGFGGVAAIEFFVDKGSPLRMIAPLHSKGDMLVVNPGVPAGNWPEFINWLKARPGQVNVGYKSPVAVALLIFQRALDHEGISYTGDKGNASAKVLLVNVKEEANLNAALQSGQILAYVSNNPWCAIAESKGFGRAIAELHNLPPGVFEDHPCCGIAGNDSAVARHPEAVAKLLELFAVASHYIATEPEKTAELVGQWLGISPEVILASMATSGYSMEPDAAFRDGMWVWYEEMVGLGRITDKLKGVSRAEFEALSYNFGPLEKALAGAAKRINKQK</sequence>
<dbReference type="EMBL" id="DSBX01000060">
    <property type="protein sequence ID" value="HDQ98991.1"/>
    <property type="molecule type" value="Genomic_DNA"/>
</dbReference>
<dbReference type="PANTHER" id="PTHR30024">
    <property type="entry name" value="ALIPHATIC SULFONATES-BINDING PROTEIN-RELATED"/>
    <property type="match status" value="1"/>
</dbReference>
<comment type="caution">
    <text evidence="1">The sequence shown here is derived from an EMBL/GenBank/DDBJ whole genome shotgun (WGS) entry which is preliminary data.</text>
</comment>
<proteinExistence type="predicted"/>